<dbReference type="EMBL" id="CP004005">
    <property type="protein sequence ID" value="AGH17149.1"/>
    <property type="molecule type" value="Genomic_DNA"/>
</dbReference>
<dbReference type="CDD" id="cd04458">
    <property type="entry name" value="CSP_CDS"/>
    <property type="match status" value="1"/>
</dbReference>
<dbReference type="PROSITE" id="PS51857">
    <property type="entry name" value="CSD_2"/>
    <property type="match status" value="1"/>
</dbReference>
<comment type="subcellular location">
    <subcellularLocation>
        <location evidence="1">Cytoplasm</location>
    </subcellularLocation>
</comment>
<dbReference type="PIRSF" id="PIRSF002599">
    <property type="entry name" value="Cold_shock_A"/>
    <property type="match status" value="1"/>
</dbReference>
<organism evidence="4 5">
    <name type="scientific">Candidatus Liberibacter asiaticus str. gxpsy</name>
    <dbReference type="NCBI Taxonomy" id="1174529"/>
    <lineage>
        <taxon>Bacteria</taxon>
        <taxon>Pseudomonadati</taxon>
        <taxon>Pseudomonadota</taxon>
        <taxon>Alphaproteobacteria</taxon>
        <taxon>Hyphomicrobiales</taxon>
        <taxon>Rhizobiaceae</taxon>
        <taxon>Liberibacter</taxon>
    </lineage>
</organism>
<dbReference type="PRINTS" id="PR00050">
    <property type="entry name" value="COLDSHOCK"/>
</dbReference>
<evidence type="ECO:0000256" key="1">
    <source>
        <dbReference type="ARBA" id="ARBA00004496"/>
    </source>
</evidence>
<gene>
    <name evidence="4" type="ORF">WSI_03895</name>
</gene>
<dbReference type="InterPro" id="IPR012156">
    <property type="entry name" value="Cold_shock_CspA"/>
</dbReference>
<reference evidence="4 5" key="1">
    <citation type="journal article" date="2013" name="Genome Announc.">
        <title>Complete Genome Sequence of a Chinese Strain of 'Candidatus Liberibacter asiaticus'.</title>
        <authorList>
            <person name="Lin H."/>
            <person name="Han C.S."/>
            <person name="Liu B."/>
            <person name="Lou B."/>
            <person name="Bai X."/>
            <person name="Deng C."/>
            <person name="Civerolo E.L."/>
            <person name="Gupta G."/>
        </authorList>
    </citation>
    <scope>NUCLEOTIDE SEQUENCE [LARGE SCALE GENOMIC DNA]</scope>
    <source>
        <strain evidence="5">gxpsy</strain>
    </source>
</reference>
<evidence type="ECO:0000313" key="4">
    <source>
        <dbReference type="EMBL" id="AGH17149.1"/>
    </source>
</evidence>
<evidence type="ECO:0000313" key="5">
    <source>
        <dbReference type="Proteomes" id="UP000011820"/>
    </source>
</evidence>
<dbReference type="GeneID" id="93077148"/>
<evidence type="ECO:0000259" key="3">
    <source>
        <dbReference type="PROSITE" id="PS51857"/>
    </source>
</evidence>
<sequence length="78" mass="8557">MVHRGSIKWYNPDKGYGFITPEGSTESGDDVFLHRSAVASAGLFNLTEGQLVTYDYVQNDANGKYSAENLKLVPKSSN</sequence>
<dbReference type="Gene3D" id="2.40.50.140">
    <property type="entry name" value="Nucleic acid-binding proteins"/>
    <property type="match status" value="1"/>
</dbReference>
<dbReference type="InterPro" id="IPR002059">
    <property type="entry name" value="CSP_DNA-bd"/>
</dbReference>
<dbReference type="Proteomes" id="UP000011820">
    <property type="component" value="Chromosome"/>
</dbReference>
<name>A0ABM5NGG0_LIBAS</name>
<keyword evidence="5" id="KW-1185">Reference proteome</keyword>
<proteinExistence type="predicted"/>
<dbReference type="InterPro" id="IPR012340">
    <property type="entry name" value="NA-bd_OB-fold"/>
</dbReference>
<keyword evidence="2" id="KW-0963">Cytoplasm</keyword>
<dbReference type="SUPFAM" id="SSF50249">
    <property type="entry name" value="Nucleic acid-binding proteins"/>
    <property type="match status" value="1"/>
</dbReference>
<evidence type="ECO:0000256" key="2">
    <source>
        <dbReference type="ARBA" id="ARBA00022490"/>
    </source>
</evidence>
<protein>
    <submittedName>
        <fullName evidence="4">Cold shock protein</fullName>
    </submittedName>
</protein>
<dbReference type="Pfam" id="PF00313">
    <property type="entry name" value="CSD"/>
    <property type="match status" value="1"/>
</dbReference>
<dbReference type="PANTHER" id="PTHR11544">
    <property type="entry name" value="COLD SHOCK DOMAIN CONTAINING PROTEINS"/>
    <property type="match status" value="1"/>
</dbReference>
<dbReference type="InterPro" id="IPR050181">
    <property type="entry name" value="Cold_shock_domain"/>
</dbReference>
<accession>A0ABM5NGG0</accession>
<dbReference type="SMART" id="SM00357">
    <property type="entry name" value="CSP"/>
    <property type="match status" value="1"/>
</dbReference>
<dbReference type="RefSeq" id="WP_015452744.1">
    <property type="nucleotide sequence ID" value="NC_020549.1"/>
</dbReference>
<feature type="domain" description="CSD" evidence="3">
    <location>
        <begin position="2"/>
        <end position="72"/>
    </location>
</feature>
<dbReference type="InterPro" id="IPR011129">
    <property type="entry name" value="CSD"/>
</dbReference>